<comment type="caution">
    <text evidence="2">The sequence shown here is derived from an EMBL/GenBank/DDBJ whole genome shotgun (WGS) entry which is preliminary data.</text>
</comment>
<reference evidence="2" key="1">
    <citation type="submission" date="2020-11" db="EMBL/GenBank/DDBJ databases">
        <authorList>
            <consortium name="DOE Joint Genome Institute"/>
            <person name="Ahrendt S."/>
            <person name="Riley R."/>
            <person name="Andreopoulos W."/>
            <person name="Labutti K."/>
            <person name="Pangilinan J."/>
            <person name="Ruiz-Duenas F.J."/>
            <person name="Barrasa J.M."/>
            <person name="Sanchez-Garcia M."/>
            <person name="Camarero S."/>
            <person name="Miyauchi S."/>
            <person name="Serrano A."/>
            <person name="Linde D."/>
            <person name="Babiker R."/>
            <person name="Drula E."/>
            <person name="Ayuso-Fernandez I."/>
            <person name="Pacheco R."/>
            <person name="Padilla G."/>
            <person name="Ferreira P."/>
            <person name="Barriuso J."/>
            <person name="Kellner H."/>
            <person name="Castanera R."/>
            <person name="Alfaro M."/>
            <person name="Ramirez L."/>
            <person name="Pisabarro A.G."/>
            <person name="Kuo A."/>
            <person name="Tritt A."/>
            <person name="Lipzen A."/>
            <person name="He G."/>
            <person name="Yan M."/>
            <person name="Ng V."/>
            <person name="Cullen D."/>
            <person name="Martin F."/>
            <person name="Rosso M.-N."/>
            <person name="Henrissat B."/>
            <person name="Hibbett D."/>
            <person name="Martinez A.T."/>
            <person name="Grigoriev I.V."/>
        </authorList>
    </citation>
    <scope>NUCLEOTIDE SEQUENCE</scope>
    <source>
        <strain evidence="2">CIRM-BRFM 674</strain>
    </source>
</reference>
<feature type="transmembrane region" description="Helical" evidence="1">
    <location>
        <begin position="70"/>
        <end position="91"/>
    </location>
</feature>
<protein>
    <submittedName>
        <fullName evidence="2">Uncharacterized protein</fullName>
    </submittedName>
</protein>
<name>A0A9P5Z4J4_9AGAR</name>
<proteinExistence type="predicted"/>
<gene>
    <name evidence="2" type="ORF">BDN70DRAFT_577562</name>
</gene>
<dbReference type="EMBL" id="MU155186">
    <property type="protein sequence ID" value="KAF9480962.1"/>
    <property type="molecule type" value="Genomic_DNA"/>
</dbReference>
<dbReference type="Proteomes" id="UP000807469">
    <property type="component" value="Unassembled WGS sequence"/>
</dbReference>
<accession>A0A9P5Z4J4</accession>
<evidence type="ECO:0000256" key="1">
    <source>
        <dbReference type="SAM" id="Phobius"/>
    </source>
</evidence>
<keyword evidence="1" id="KW-0472">Membrane</keyword>
<keyword evidence="3" id="KW-1185">Reference proteome</keyword>
<dbReference type="AlphaFoldDB" id="A0A9P5Z4J4"/>
<keyword evidence="1" id="KW-1133">Transmembrane helix</keyword>
<evidence type="ECO:0000313" key="3">
    <source>
        <dbReference type="Proteomes" id="UP000807469"/>
    </source>
</evidence>
<sequence length="109" mass="12241">MCLFLAYSLHCEVYVAGSGHDLYLVHTSLMIKSNFTESLSSGAYSLRTLPSSPPSFQLKLSSVKIGCKTFYLDLILFLLAIIILVVVAMRFEPSFTLNFGITWTFARLY</sequence>
<evidence type="ECO:0000313" key="2">
    <source>
        <dbReference type="EMBL" id="KAF9480962.1"/>
    </source>
</evidence>
<organism evidence="2 3">
    <name type="scientific">Pholiota conissans</name>
    <dbReference type="NCBI Taxonomy" id="109636"/>
    <lineage>
        <taxon>Eukaryota</taxon>
        <taxon>Fungi</taxon>
        <taxon>Dikarya</taxon>
        <taxon>Basidiomycota</taxon>
        <taxon>Agaricomycotina</taxon>
        <taxon>Agaricomycetes</taxon>
        <taxon>Agaricomycetidae</taxon>
        <taxon>Agaricales</taxon>
        <taxon>Agaricineae</taxon>
        <taxon>Strophariaceae</taxon>
        <taxon>Pholiota</taxon>
    </lineage>
</organism>
<keyword evidence="1" id="KW-0812">Transmembrane</keyword>